<feature type="domain" description="HTH cro/C1-type" evidence="1">
    <location>
        <begin position="25"/>
        <end position="80"/>
    </location>
</feature>
<dbReference type="EMBL" id="ACCU02000003">
    <property type="protein sequence ID" value="EEE42837.1"/>
    <property type="molecule type" value="Genomic_DNA"/>
</dbReference>
<comment type="caution">
    <text evidence="2">The sequence shown here is derived from an EMBL/GenBank/DDBJ whole genome shotgun (WGS) entry which is preliminary data.</text>
</comment>
<reference evidence="2 3" key="1">
    <citation type="submission" date="2008-01" db="EMBL/GenBank/DDBJ databases">
        <authorList>
            <person name="Wagner-Dobler I."/>
            <person name="Ferriera S."/>
            <person name="Johnson J."/>
            <person name="Kravitz S."/>
            <person name="Beeson K."/>
            <person name="Sutton G."/>
            <person name="Rogers Y.-H."/>
            <person name="Friedman R."/>
            <person name="Frazier M."/>
            <person name="Venter J.C."/>
        </authorList>
    </citation>
    <scope>NUCLEOTIDE SEQUENCE [LARGE SCALE GENOMIC DNA]</scope>
    <source>
        <strain evidence="3">DSM 17067 / NCIMB 14079 / DFL-11</strain>
    </source>
</reference>
<gene>
    <name evidence="2" type="ORF">SADFL11_PLAS9</name>
</gene>
<sequence>MASSPQHKRDADYTKRKRQEAGRYVRRLRIENDLTQVKLAEAVGIKYYTFITQIESGKGRVPPEGLRDWAIALKVDPVEFAWNMLSFYDPETYDVLKIDRLSKKERVNATGRKEE</sequence>
<reference evidence="2 3" key="2">
    <citation type="submission" date="2013-04" db="EMBL/GenBank/DDBJ databases">
        <authorList>
            <person name="Fiebig A."/>
            <person name="Pradella S."/>
            <person name="Wagner-Doebler I."/>
        </authorList>
    </citation>
    <scope>NUCLEOTIDE SEQUENCE [LARGE SCALE GENOMIC DNA]</scope>
    <source>
        <strain evidence="3">DSM 17067 / NCIMB 14079 / DFL-11</strain>
    </source>
</reference>
<dbReference type="SUPFAM" id="SSF47413">
    <property type="entry name" value="lambda repressor-like DNA-binding domains"/>
    <property type="match status" value="1"/>
</dbReference>
<dbReference type="RefSeq" id="WP_008197436.1">
    <property type="nucleotide sequence ID" value="NZ_CM011002.1"/>
</dbReference>
<evidence type="ECO:0000313" key="3">
    <source>
        <dbReference type="Proteomes" id="UP000004703"/>
    </source>
</evidence>
<organism evidence="2 3">
    <name type="scientific">Roseibium alexandrii (strain DSM 17067 / NCIMB 14079 / DFL-11)</name>
    <name type="common">Labrenzia alexandrii</name>
    <dbReference type="NCBI Taxonomy" id="244592"/>
    <lineage>
        <taxon>Bacteria</taxon>
        <taxon>Pseudomonadati</taxon>
        <taxon>Pseudomonadota</taxon>
        <taxon>Alphaproteobacteria</taxon>
        <taxon>Hyphomicrobiales</taxon>
        <taxon>Stappiaceae</taxon>
        <taxon>Roseibium</taxon>
    </lineage>
</organism>
<name>A0A5E8GU32_ROSAD</name>
<dbReference type="InterPro" id="IPR010982">
    <property type="entry name" value="Lambda_DNA-bd_dom_sf"/>
</dbReference>
<evidence type="ECO:0000259" key="1">
    <source>
        <dbReference type="PROSITE" id="PS50943"/>
    </source>
</evidence>
<dbReference type="GO" id="GO:0003677">
    <property type="term" value="F:DNA binding"/>
    <property type="evidence" value="ECO:0007669"/>
    <property type="project" value="InterPro"/>
</dbReference>
<dbReference type="SMART" id="SM00530">
    <property type="entry name" value="HTH_XRE"/>
    <property type="match status" value="1"/>
</dbReference>
<accession>A0A5E8GU32</accession>
<proteinExistence type="predicted"/>
<dbReference type="PROSITE" id="PS50943">
    <property type="entry name" value="HTH_CROC1"/>
    <property type="match status" value="1"/>
</dbReference>
<dbReference type="CDD" id="cd00093">
    <property type="entry name" value="HTH_XRE"/>
    <property type="match status" value="1"/>
</dbReference>
<protein>
    <submittedName>
        <fullName evidence="2">Helix-turn-helix protein</fullName>
    </submittedName>
</protein>
<dbReference type="AlphaFoldDB" id="A0A5E8GU32"/>
<dbReference type="Pfam" id="PF01381">
    <property type="entry name" value="HTH_3"/>
    <property type="match status" value="1"/>
</dbReference>
<dbReference type="InterPro" id="IPR001387">
    <property type="entry name" value="Cro/C1-type_HTH"/>
</dbReference>
<evidence type="ECO:0000313" key="2">
    <source>
        <dbReference type="EMBL" id="EEE42837.1"/>
    </source>
</evidence>
<dbReference type="Proteomes" id="UP000004703">
    <property type="component" value="Chromosome"/>
</dbReference>
<dbReference type="Gene3D" id="1.10.260.40">
    <property type="entry name" value="lambda repressor-like DNA-binding domains"/>
    <property type="match status" value="1"/>
</dbReference>